<organism evidence="2 3">
    <name type="scientific">Chlamydia serpentis</name>
    <dbReference type="NCBI Taxonomy" id="1967782"/>
    <lineage>
        <taxon>Bacteria</taxon>
        <taxon>Pseudomonadati</taxon>
        <taxon>Chlamydiota</taxon>
        <taxon>Chlamydiia</taxon>
        <taxon>Chlamydiales</taxon>
        <taxon>Chlamydiaceae</taxon>
        <taxon>Chlamydia/Chlamydophila group</taxon>
        <taxon>Chlamydia</taxon>
    </lineage>
</organism>
<evidence type="ECO:0000256" key="1">
    <source>
        <dbReference type="SAM" id="Phobius"/>
    </source>
</evidence>
<accession>A0A2R8FA68</accession>
<dbReference type="OrthoDB" id="16987at2"/>
<dbReference type="RefSeq" id="WP_108896310.1">
    <property type="nucleotide sequence ID" value="NZ_LT993738.1"/>
</dbReference>
<dbReference type="KEGG" id="csee:C10C_0146"/>
<dbReference type="AlphaFoldDB" id="A0A2R8FA68"/>
<protein>
    <submittedName>
        <fullName evidence="2">Uncharacterized protein</fullName>
    </submittedName>
</protein>
<name>A0A2R8FA68_9CHLA</name>
<reference evidence="3" key="1">
    <citation type="submission" date="2017-11" db="EMBL/GenBank/DDBJ databases">
        <authorList>
            <person name="Seth-Smith MB H."/>
        </authorList>
    </citation>
    <scope>NUCLEOTIDE SEQUENCE [LARGE SCALE GENOMIC DNA]</scope>
</reference>
<dbReference type="Pfam" id="PF04890">
    <property type="entry name" value="DUF648"/>
    <property type="match status" value="1"/>
</dbReference>
<feature type="transmembrane region" description="Helical" evidence="1">
    <location>
        <begin position="63"/>
        <end position="83"/>
    </location>
</feature>
<evidence type="ECO:0000313" key="2">
    <source>
        <dbReference type="EMBL" id="SPN73328.1"/>
    </source>
</evidence>
<sequence>MSISTFSPGVCPNWAASVMSKLDSYFCLGGKTTRVISYPLPSELTLAKEEHTEVSTIVKTLKIISFIIFFPLVIVALAIRYLLHKKFDRKCFYLPEGITKEEELILAANPKLVKKAALEVSPSFFALPKKYQVIKVEVVKEQVPKITFSINIDLILKDLDLQSIDWPTVHLYDDLDFTCHPEEKALIDKIRKIEGKDSKQMSLESKILLTRHLLEHIFVYSIKSSIKFDGGRDSFLPNIYKTNSGFTIWKQLFFNILSECFILTVVCVLLNRLLQLGLKLPPQPSPYYFDDRGFVLYWETARQTVLKDYGFIQD</sequence>
<keyword evidence="1" id="KW-0472">Membrane</keyword>
<gene>
    <name evidence="2" type="ORF">C10C_0146</name>
</gene>
<keyword evidence="1" id="KW-1133">Transmembrane helix</keyword>
<proteinExistence type="predicted"/>
<keyword evidence="3" id="KW-1185">Reference proteome</keyword>
<dbReference type="EMBL" id="LT993738">
    <property type="protein sequence ID" value="SPN73328.1"/>
    <property type="molecule type" value="Genomic_DNA"/>
</dbReference>
<dbReference type="Proteomes" id="UP000244926">
    <property type="component" value="Chromosome I"/>
</dbReference>
<keyword evidence="1" id="KW-0812">Transmembrane</keyword>
<dbReference type="InterPro" id="IPR006974">
    <property type="entry name" value="DUF648"/>
</dbReference>
<feature type="transmembrane region" description="Helical" evidence="1">
    <location>
        <begin position="252"/>
        <end position="274"/>
    </location>
</feature>
<evidence type="ECO:0000313" key="3">
    <source>
        <dbReference type="Proteomes" id="UP000244926"/>
    </source>
</evidence>